<protein>
    <submittedName>
        <fullName evidence="1">Uncharacterized protein</fullName>
    </submittedName>
</protein>
<sequence>MLQLKKEQFRQQIRRQRLDAHLMQARQHMLSITQTHQNELHFNSNGSPPKPDQICITKDIAAIMTTIFNSELTNSSLEQLQQIVDQSEQEELENTFVQYFLGQRLLQAYEKEQDLNHITEIQYIIGSIAKKSQICKCRLLELNTFQSALKVLNFEIEYDDYCMLSLVYLITIFIESDAHSYSDQNKLLLLTILEKLCKKLVLINYMDMDIESQEETSNEVQHSLLTQIFYFLSCFIQNSSFPFNITHYQSIWKILQQTAFTLQDALSLRLNALQVLAEISKQSEKQKLSILQKSPQILFQLVEVLENHIAYNSINNCIRLQASLTFKNLVSLKNCQMMNDIHSNQIPTNFLEIVKLEEHQKVLYHQIEAFYYICEQSTFEECLQIYENGLLSLIVSNFQDIKDTNNFALCKSLLKLTYAIMKHSEFDQKLCEYFRQYNLLQYLNDIIIQSQNQNIIKRATKILNYFNI</sequence>
<name>A0A8S1TLW2_PAROT</name>
<accession>A0A8S1TLW2</accession>
<evidence type="ECO:0000313" key="2">
    <source>
        <dbReference type="Proteomes" id="UP000683925"/>
    </source>
</evidence>
<organism evidence="1 2">
    <name type="scientific">Paramecium octaurelia</name>
    <dbReference type="NCBI Taxonomy" id="43137"/>
    <lineage>
        <taxon>Eukaryota</taxon>
        <taxon>Sar</taxon>
        <taxon>Alveolata</taxon>
        <taxon>Ciliophora</taxon>
        <taxon>Intramacronucleata</taxon>
        <taxon>Oligohymenophorea</taxon>
        <taxon>Peniculida</taxon>
        <taxon>Parameciidae</taxon>
        <taxon>Paramecium</taxon>
    </lineage>
</organism>
<proteinExistence type="predicted"/>
<reference evidence="1" key="1">
    <citation type="submission" date="2021-01" db="EMBL/GenBank/DDBJ databases">
        <authorList>
            <consortium name="Genoscope - CEA"/>
            <person name="William W."/>
        </authorList>
    </citation>
    <scope>NUCLEOTIDE SEQUENCE</scope>
</reference>
<comment type="caution">
    <text evidence="1">The sequence shown here is derived from an EMBL/GenBank/DDBJ whole genome shotgun (WGS) entry which is preliminary data.</text>
</comment>
<dbReference type="Proteomes" id="UP000683925">
    <property type="component" value="Unassembled WGS sequence"/>
</dbReference>
<keyword evidence="2" id="KW-1185">Reference proteome</keyword>
<dbReference type="AlphaFoldDB" id="A0A8S1TLW2"/>
<dbReference type="OrthoDB" id="298793at2759"/>
<gene>
    <name evidence="1" type="ORF">POCTA_138.1.T0260155</name>
</gene>
<dbReference type="EMBL" id="CAJJDP010000026">
    <property type="protein sequence ID" value="CAD8152252.1"/>
    <property type="molecule type" value="Genomic_DNA"/>
</dbReference>
<evidence type="ECO:0000313" key="1">
    <source>
        <dbReference type="EMBL" id="CAD8152252.1"/>
    </source>
</evidence>
<dbReference type="OMA" id="FNITHYQ"/>